<dbReference type="RefSeq" id="WP_144250726.1">
    <property type="nucleotide sequence ID" value="NZ_VLPK01000007.1"/>
</dbReference>
<dbReference type="InterPro" id="IPR002763">
    <property type="entry name" value="DUF72"/>
</dbReference>
<comment type="caution">
    <text evidence="1">The sequence shown here is derived from an EMBL/GenBank/DDBJ whole genome shotgun (WGS) entry which is preliminary data.</text>
</comment>
<sequence length="301" mass="34813">MQFGREEIDLSNFDHRLPADGPLTALALSGERDSQFKAYVGAPSWGNKFWLGKVYPKGTKDTDFLKYYAADFNAVELNATFYNIPSPELLLTWKEKVKAAPGFKFCPKFPQAITHIRRFKNSQEPSDKFYRSISVLKEHLGPVFIQLADNLTYKSFPDLKAYLTNMPQDISYFVELRNKKWYADPEQRSNLFDLLKALKIGLAISDTPGRRDCLHMELTTPDAFVRFVNSGDERLDFQRLDEWLDRLVSWKVQGLRSLYFFIHAGDTPKLTLFNYLIPKLNKQLGLELKIPGRYAESDLFL</sequence>
<dbReference type="PANTHER" id="PTHR30348">
    <property type="entry name" value="UNCHARACTERIZED PROTEIN YECE"/>
    <property type="match status" value="1"/>
</dbReference>
<organism evidence="1 2">
    <name type="scientific">Mucilaginibacter corticis</name>
    <dbReference type="NCBI Taxonomy" id="2597670"/>
    <lineage>
        <taxon>Bacteria</taxon>
        <taxon>Pseudomonadati</taxon>
        <taxon>Bacteroidota</taxon>
        <taxon>Sphingobacteriia</taxon>
        <taxon>Sphingobacteriales</taxon>
        <taxon>Sphingobacteriaceae</taxon>
        <taxon>Mucilaginibacter</taxon>
    </lineage>
</organism>
<gene>
    <name evidence="1" type="ORF">FO440_23325</name>
</gene>
<dbReference type="OrthoDB" id="9780310at2"/>
<evidence type="ECO:0000313" key="1">
    <source>
        <dbReference type="EMBL" id="TSJ36435.1"/>
    </source>
</evidence>
<dbReference type="PANTHER" id="PTHR30348:SF9">
    <property type="entry name" value="UPF0759 PROTEIN YECE"/>
    <property type="match status" value="1"/>
</dbReference>
<dbReference type="Gene3D" id="3.20.20.410">
    <property type="entry name" value="Protein of unknown function UPF0759"/>
    <property type="match status" value="1"/>
</dbReference>
<dbReference type="Pfam" id="PF01904">
    <property type="entry name" value="DUF72"/>
    <property type="match status" value="1"/>
</dbReference>
<proteinExistence type="predicted"/>
<reference evidence="1 2" key="1">
    <citation type="submission" date="2019-07" db="EMBL/GenBank/DDBJ databases">
        <authorList>
            <person name="Huq M.A."/>
        </authorList>
    </citation>
    <scope>NUCLEOTIDE SEQUENCE [LARGE SCALE GENOMIC DNA]</scope>
    <source>
        <strain evidence="1 2">MAH-19</strain>
    </source>
</reference>
<name>A0A556M9F0_9SPHI</name>
<keyword evidence="2" id="KW-1185">Reference proteome</keyword>
<dbReference type="Proteomes" id="UP000318733">
    <property type="component" value="Unassembled WGS sequence"/>
</dbReference>
<protein>
    <submittedName>
        <fullName evidence="1">DUF72 domain-containing protein</fullName>
    </submittedName>
</protein>
<accession>A0A556M9F0</accession>
<evidence type="ECO:0000313" key="2">
    <source>
        <dbReference type="Proteomes" id="UP000318733"/>
    </source>
</evidence>
<dbReference type="SUPFAM" id="SSF117396">
    <property type="entry name" value="TM1631-like"/>
    <property type="match status" value="1"/>
</dbReference>
<dbReference type="InterPro" id="IPR036520">
    <property type="entry name" value="UPF0759_sf"/>
</dbReference>
<dbReference type="AlphaFoldDB" id="A0A556M9F0"/>
<dbReference type="EMBL" id="VLPK01000007">
    <property type="protein sequence ID" value="TSJ36435.1"/>
    <property type="molecule type" value="Genomic_DNA"/>
</dbReference>